<sequence>MKLEKRLIVTSTVSIIIQFILIIFSSYYTYKSHIETQIEFLLSEENKRFEWIIEDKVEYILSTFSTISRIIESDLNYEKSQLDLNSYIFGQKKQILYYIIEDGNSPIYSIERKPITNNQAKDEELYNNIHKKILEKKFDEHLEIIELKGKLWIELIKTIEKPENGYSHIALIHPLDFIIEYMDASHMGKGGWHALYNNDVLIHHNGSALRHDIPRDKVALKNKNANDSLYKESSFLTLDYIVGWKPGILLDIFGSTLYVGLALCLLIIAISNFILINHIDKFIVLPIENVITQLKSSRINIRSISIPKNMNRELRELLLLMVNFNNKLSRQKRKIKDIAYFDSLTKLRNRVFFEKYLKDIFSKDCEVTSGFLLFIDLDEFKIFNDTLGHEFGDRVLQETAKKLHSVMMENKYIFENGEHVLCRFGGDEFAIFVRTQNTSFKPSNLASDIIHEFRNPSLIDNHKVVINLSVGIATTSNNIIDYKDLMKKADIAMYDAKKDGKNTYRFYNIDTNVKINEMFLVREMLREAIPNNELDVYYQPQVSISSNKIIGLEALLRWNSNKYGKIPPERFIPIAEESELILDIGKWIILKVIEDIKHIDSLSERKVIISINISPIQLNKGNVLGLIKKVSGNSNFDLDRIKLEITESAIIAGSNATDQIRKLNEAGVQLSLDDFGTGFSSLSMIKDTPISELKIDQTFVKGIENGPKGKALVKTIVDLADNLGIHTVAEGVENKIQLEYLKSIGVDIIQGFYLFKPMSIQELTEKLKDND</sequence>
<evidence type="ECO:0000313" key="5">
    <source>
        <dbReference type="Proteomes" id="UP000219336"/>
    </source>
</evidence>
<dbReference type="AlphaFoldDB" id="A0A240EFJ6"/>
<proteinExistence type="predicted"/>
<organism evidence="4 5">
    <name type="scientific">Vibrio thalassae</name>
    <dbReference type="NCBI Taxonomy" id="1243014"/>
    <lineage>
        <taxon>Bacteria</taxon>
        <taxon>Pseudomonadati</taxon>
        <taxon>Pseudomonadota</taxon>
        <taxon>Gammaproteobacteria</taxon>
        <taxon>Vibrionales</taxon>
        <taxon>Vibrionaceae</taxon>
        <taxon>Vibrio</taxon>
    </lineage>
</organism>
<keyword evidence="1" id="KW-1133">Transmembrane helix</keyword>
<dbReference type="InterPro" id="IPR000160">
    <property type="entry name" value="GGDEF_dom"/>
</dbReference>
<name>A0A240EFJ6_9VIBR</name>
<evidence type="ECO:0000259" key="3">
    <source>
        <dbReference type="PROSITE" id="PS50887"/>
    </source>
</evidence>
<dbReference type="InterPro" id="IPR043128">
    <property type="entry name" value="Rev_trsase/Diguanyl_cyclase"/>
</dbReference>
<dbReference type="EMBL" id="OANU01000009">
    <property type="protein sequence ID" value="SNX47454.1"/>
    <property type="molecule type" value="Genomic_DNA"/>
</dbReference>
<dbReference type="InterPro" id="IPR001633">
    <property type="entry name" value="EAL_dom"/>
</dbReference>
<protein>
    <submittedName>
        <fullName evidence="4">Phytochrome-like protein cph2</fullName>
    </submittedName>
</protein>
<dbReference type="PANTHER" id="PTHR33121:SF70">
    <property type="entry name" value="SIGNALING PROTEIN YKOW"/>
    <property type="match status" value="1"/>
</dbReference>
<dbReference type="Gene3D" id="3.20.20.450">
    <property type="entry name" value="EAL domain"/>
    <property type="match status" value="1"/>
</dbReference>
<dbReference type="OrthoDB" id="1316910at2"/>
<feature type="domain" description="GGDEF" evidence="3">
    <location>
        <begin position="368"/>
        <end position="509"/>
    </location>
</feature>
<dbReference type="NCBIfam" id="TIGR00254">
    <property type="entry name" value="GGDEF"/>
    <property type="match status" value="1"/>
</dbReference>
<dbReference type="RefSeq" id="WP_096992728.1">
    <property type="nucleotide sequence ID" value="NZ_JBHSII010000001.1"/>
</dbReference>
<dbReference type="PROSITE" id="PS50887">
    <property type="entry name" value="GGDEF"/>
    <property type="match status" value="1"/>
</dbReference>
<dbReference type="SUPFAM" id="SSF141868">
    <property type="entry name" value="EAL domain-like"/>
    <property type="match status" value="1"/>
</dbReference>
<evidence type="ECO:0000313" key="4">
    <source>
        <dbReference type="EMBL" id="SNX47454.1"/>
    </source>
</evidence>
<dbReference type="GO" id="GO:0071111">
    <property type="term" value="F:cyclic-guanylate-specific phosphodiesterase activity"/>
    <property type="evidence" value="ECO:0007669"/>
    <property type="project" value="InterPro"/>
</dbReference>
<dbReference type="Pfam" id="PF00990">
    <property type="entry name" value="GGDEF"/>
    <property type="match status" value="1"/>
</dbReference>
<dbReference type="Gene3D" id="3.30.70.270">
    <property type="match status" value="1"/>
</dbReference>
<dbReference type="SMART" id="SM00052">
    <property type="entry name" value="EAL"/>
    <property type="match status" value="1"/>
</dbReference>
<keyword evidence="1" id="KW-0472">Membrane</keyword>
<feature type="domain" description="EAL" evidence="2">
    <location>
        <begin position="518"/>
        <end position="771"/>
    </location>
</feature>
<reference evidence="5" key="1">
    <citation type="submission" date="2016-06" db="EMBL/GenBank/DDBJ databases">
        <authorList>
            <person name="Rodrigo-Torres L."/>
            <person name="Arahal R.D."/>
            <person name="Lucena T."/>
        </authorList>
    </citation>
    <scope>NUCLEOTIDE SEQUENCE [LARGE SCALE GENOMIC DNA]</scope>
    <source>
        <strain evidence="5">CECT8203</strain>
    </source>
</reference>
<dbReference type="SMART" id="SM00267">
    <property type="entry name" value="GGDEF"/>
    <property type="match status" value="1"/>
</dbReference>
<dbReference type="PANTHER" id="PTHR33121">
    <property type="entry name" value="CYCLIC DI-GMP PHOSPHODIESTERASE PDEF"/>
    <property type="match status" value="1"/>
</dbReference>
<evidence type="ECO:0000259" key="2">
    <source>
        <dbReference type="PROSITE" id="PS50883"/>
    </source>
</evidence>
<dbReference type="SUPFAM" id="SSF55073">
    <property type="entry name" value="Nucleotide cyclase"/>
    <property type="match status" value="1"/>
</dbReference>
<dbReference type="CDD" id="cd01948">
    <property type="entry name" value="EAL"/>
    <property type="match status" value="1"/>
</dbReference>
<evidence type="ECO:0000256" key="1">
    <source>
        <dbReference type="SAM" id="Phobius"/>
    </source>
</evidence>
<dbReference type="Proteomes" id="UP000219336">
    <property type="component" value="Unassembled WGS sequence"/>
</dbReference>
<keyword evidence="5" id="KW-1185">Reference proteome</keyword>
<dbReference type="InterPro" id="IPR035919">
    <property type="entry name" value="EAL_sf"/>
</dbReference>
<feature type="transmembrane region" description="Helical" evidence="1">
    <location>
        <begin position="7"/>
        <end position="30"/>
    </location>
</feature>
<accession>A0A240EFJ6</accession>
<gene>
    <name evidence="4" type="primary">cph2_2</name>
    <name evidence="4" type="ORF">VTH8203_01058</name>
</gene>
<dbReference type="InterPro" id="IPR029787">
    <property type="entry name" value="Nucleotide_cyclase"/>
</dbReference>
<dbReference type="Pfam" id="PF00563">
    <property type="entry name" value="EAL"/>
    <property type="match status" value="1"/>
</dbReference>
<dbReference type="PROSITE" id="PS50883">
    <property type="entry name" value="EAL"/>
    <property type="match status" value="1"/>
</dbReference>
<dbReference type="InterPro" id="IPR050706">
    <property type="entry name" value="Cyclic-di-GMP_PDE-like"/>
</dbReference>
<dbReference type="CDD" id="cd01949">
    <property type="entry name" value="GGDEF"/>
    <property type="match status" value="1"/>
</dbReference>
<keyword evidence="1" id="KW-0812">Transmembrane</keyword>